<dbReference type="Proteomes" id="UP001153636">
    <property type="component" value="Chromosome 3"/>
</dbReference>
<dbReference type="EMBL" id="OV651815">
    <property type="protein sequence ID" value="CAH1107743.1"/>
    <property type="molecule type" value="Genomic_DNA"/>
</dbReference>
<dbReference type="AlphaFoldDB" id="A0A9P0CX03"/>
<gene>
    <name evidence="1" type="ORF">PSYICH_LOCUS9542</name>
</gene>
<keyword evidence="2" id="KW-1185">Reference proteome</keyword>
<evidence type="ECO:0000313" key="2">
    <source>
        <dbReference type="Proteomes" id="UP001153636"/>
    </source>
</evidence>
<dbReference type="OrthoDB" id="6747988at2759"/>
<accession>A0A9P0CX03</accession>
<reference evidence="1" key="1">
    <citation type="submission" date="2022-01" db="EMBL/GenBank/DDBJ databases">
        <authorList>
            <person name="King R."/>
        </authorList>
    </citation>
    <scope>NUCLEOTIDE SEQUENCE</scope>
</reference>
<sequence length="120" mass="14020">MNFFQTLKDEDYFCGDFLDKCLVQCCFMSMIQEDLNEVVTEWNVHKTSKSRNSIAPTERPAIMFDIPSLYGAKNYCVEIPNFSVDALSDHCTFNEYPCDKDILFVQNFNFRKQIPTSERS</sequence>
<name>A0A9P0CX03_9CUCU</name>
<organism evidence="1 2">
    <name type="scientific">Psylliodes chrysocephalus</name>
    <dbReference type="NCBI Taxonomy" id="3402493"/>
    <lineage>
        <taxon>Eukaryota</taxon>
        <taxon>Metazoa</taxon>
        <taxon>Ecdysozoa</taxon>
        <taxon>Arthropoda</taxon>
        <taxon>Hexapoda</taxon>
        <taxon>Insecta</taxon>
        <taxon>Pterygota</taxon>
        <taxon>Neoptera</taxon>
        <taxon>Endopterygota</taxon>
        <taxon>Coleoptera</taxon>
        <taxon>Polyphaga</taxon>
        <taxon>Cucujiformia</taxon>
        <taxon>Chrysomeloidea</taxon>
        <taxon>Chrysomelidae</taxon>
        <taxon>Galerucinae</taxon>
        <taxon>Alticini</taxon>
        <taxon>Psylliodes</taxon>
    </lineage>
</organism>
<protein>
    <submittedName>
        <fullName evidence="1">Uncharacterized protein</fullName>
    </submittedName>
</protein>
<proteinExistence type="predicted"/>
<evidence type="ECO:0000313" key="1">
    <source>
        <dbReference type="EMBL" id="CAH1107743.1"/>
    </source>
</evidence>